<reference evidence="2 3" key="1">
    <citation type="submission" date="2018-09" db="EMBL/GenBank/DDBJ databases">
        <title>Isolation, diversity and antifungal activity of actinobacteria from wheat.</title>
        <authorList>
            <person name="Han C."/>
        </authorList>
    </citation>
    <scope>NUCLEOTIDE SEQUENCE [LARGE SCALE GENOMIC DNA]</scope>
    <source>
        <strain evidence="2 3">NEAU-YY265</strain>
    </source>
</reference>
<name>A0A418KGK9_9ACTN</name>
<sequence>MTDGAPGFSQHWEGDEWVTTYHSFSYHNEGVEPLVLVRDYHGAGPKAIELDQQFRLFHNLRHDTASDFYYKINNDGTQHVVVEVIENQKVRIRTPLLRQYIAARQMDLLLFIDSVVFADEAEDLPRQATHRTDTELVQRTYVSDRHINGQVFSRLLGVKVVAPGAIETCGIWPYESQDDNFPEFIIGEDESGTPIYYTCNPDLLADYFGKNSEAPHYLTAVHFRKEVLQKYYSHPELYEVRDGYLSCAGLWGLHIDNDHDDRVVVFLGDLGRDLPSSERDYWRGFMIVPDAPMSESNFRRSFLAQFADSAAIDLRFREQYVLANRTWADAFGWPLYREPKEGDAYLLQQLRLPLNESQSEFENAIGILAKLLVDAINEKALQKNLESKVKDERGISKLERYLGSLGYPHADRDISYLRSVQELRSKLAAHLKGRDYEQTLSKNLGDLRGRSAIRSLLESGVAMLQGLTAFAPPQGESDGTTGTETRTEE</sequence>
<dbReference type="EMBL" id="QUAL01000434">
    <property type="protein sequence ID" value="RIQ11116.1"/>
    <property type="molecule type" value="Genomic_DNA"/>
</dbReference>
<feature type="region of interest" description="Disordered" evidence="1">
    <location>
        <begin position="470"/>
        <end position="489"/>
    </location>
</feature>
<gene>
    <name evidence="2" type="ORF">DY240_29845</name>
</gene>
<protein>
    <submittedName>
        <fullName evidence="2">Uncharacterized protein</fullName>
    </submittedName>
</protein>
<keyword evidence="3" id="KW-1185">Reference proteome</keyword>
<accession>A0A418KGK9</accession>
<evidence type="ECO:0000256" key="1">
    <source>
        <dbReference type="SAM" id="MobiDB-lite"/>
    </source>
</evidence>
<organism evidence="2 3">
    <name type="scientific">Jiangella rhizosphaerae</name>
    <dbReference type="NCBI Taxonomy" id="2293569"/>
    <lineage>
        <taxon>Bacteria</taxon>
        <taxon>Bacillati</taxon>
        <taxon>Actinomycetota</taxon>
        <taxon>Actinomycetes</taxon>
        <taxon>Jiangellales</taxon>
        <taxon>Jiangellaceae</taxon>
        <taxon>Jiangella</taxon>
    </lineage>
</organism>
<dbReference type="Proteomes" id="UP000284057">
    <property type="component" value="Unassembled WGS sequence"/>
</dbReference>
<proteinExistence type="predicted"/>
<evidence type="ECO:0000313" key="3">
    <source>
        <dbReference type="Proteomes" id="UP000284057"/>
    </source>
</evidence>
<comment type="caution">
    <text evidence="2">The sequence shown here is derived from an EMBL/GenBank/DDBJ whole genome shotgun (WGS) entry which is preliminary data.</text>
</comment>
<evidence type="ECO:0000313" key="2">
    <source>
        <dbReference type="EMBL" id="RIQ11116.1"/>
    </source>
</evidence>
<feature type="compositionally biased region" description="Low complexity" evidence="1">
    <location>
        <begin position="475"/>
        <end position="489"/>
    </location>
</feature>
<dbReference type="AlphaFoldDB" id="A0A418KGK9"/>